<dbReference type="AlphaFoldDB" id="A0A133VKN4"/>
<organism evidence="3 4">
    <name type="scientific">candidate division MSBL1 archaeon SCGC-AAA382A20</name>
    <dbReference type="NCBI Taxonomy" id="1698280"/>
    <lineage>
        <taxon>Archaea</taxon>
        <taxon>Methanobacteriati</taxon>
        <taxon>Methanobacteriota</taxon>
        <taxon>candidate division MSBL1</taxon>
    </lineage>
</organism>
<dbReference type="Gene3D" id="3.40.50.2300">
    <property type="match status" value="1"/>
</dbReference>
<comment type="caution">
    <text evidence="3">The sequence shown here is derived from an EMBL/GenBank/DDBJ whole genome shotgun (WGS) entry which is preliminary data.</text>
</comment>
<keyword evidence="4" id="KW-1185">Reference proteome</keyword>
<evidence type="ECO:0000256" key="1">
    <source>
        <dbReference type="PROSITE-ProRule" id="PRU00169"/>
    </source>
</evidence>
<keyword evidence="1" id="KW-0597">Phosphoprotein</keyword>
<evidence type="ECO:0000313" key="4">
    <source>
        <dbReference type="Proteomes" id="UP000070263"/>
    </source>
</evidence>
<dbReference type="SUPFAM" id="SSF52172">
    <property type="entry name" value="CheY-like"/>
    <property type="match status" value="1"/>
</dbReference>
<dbReference type="InterPro" id="IPR011006">
    <property type="entry name" value="CheY-like_superfamily"/>
</dbReference>
<reference evidence="3 4" key="1">
    <citation type="journal article" date="2016" name="Sci. Rep.">
        <title>Metabolic traits of an uncultured archaeal lineage -MSBL1- from brine pools of the Red Sea.</title>
        <authorList>
            <person name="Mwirichia R."/>
            <person name="Alam I."/>
            <person name="Rashid M."/>
            <person name="Vinu M."/>
            <person name="Ba-Alawi W."/>
            <person name="Anthony Kamau A."/>
            <person name="Kamanda Ngugi D."/>
            <person name="Goker M."/>
            <person name="Klenk H.P."/>
            <person name="Bajic V."/>
            <person name="Stingl U."/>
        </authorList>
    </citation>
    <scope>NUCLEOTIDE SEQUENCE [LARGE SCALE GENOMIC DNA]</scope>
    <source>
        <strain evidence="3">SCGC-AAA382A20</strain>
    </source>
</reference>
<dbReference type="PANTHER" id="PTHR45526">
    <property type="entry name" value="TRANSCRIPTIONAL REGULATORY PROTEIN DPIA"/>
    <property type="match status" value="1"/>
</dbReference>
<dbReference type="EMBL" id="LHYE01000021">
    <property type="protein sequence ID" value="KXB06995.1"/>
    <property type="molecule type" value="Genomic_DNA"/>
</dbReference>
<dbReference type="Proteomes" id="UP000070263">
    <property type="component" value="Unassembled WGS sequence"/>
</dbReference>
<protein>
    <recommendedName>
        <fullName evidence="2">Response regulatory domain-containing protein</fullName>
    </recommendedName>
</protein>
<dbReference type="InterPro" id="IPR051271">
    <property type="entry name" value="2C-system_Tx_regulators"/>
</dbReference>
<evidence type="ECO:0000313" key="3">
    <source>
        <dbReference type="EMBL" id="KXB06995.1"/>
    </source>
</evidence>
<accession>A0A133VKN4</accession>
<dbReference type="PROSITE" id="PS50110">
    <property type="entry name" value="RESPONSE_REGULATORY"/>
    <property type="match status" value="1"/>
</dbReference>
<name>A0A133VKN4_9EURY</name>
<dbReference type="PANTHER" id="PTHR45526:SF1">
    <property type="entry name" value="TRANSCRIPTIONAL REGULATORY PROTEIN DCUR-RELATED"/>
    <property type="match status" value="1"/>
</dbReference>
<sequence length="118" mass="13616">MKKVLVVDDEPYMRSLIADYLNEIGSFQTMEAGDGTKALEMFKKEKPDLIFLDLLLPEMKGYEVMQKIEEEDQDVDVIIITAVGQKQIMKDCIEAGADDYMLKPFNKEDLELKLKDYI</sequence>
<dbReference type="GO" id="GO:0000156">
    <property type="term" value="F:phosphorelay response regulator activity"/>
    <property type="evidence" value="ECO:0007669"/>
    <property type="project" value="TreeGrafter"/>
</dbReference>
<proteinExistence type="predicted"/>
<dbReference type="Pfam" id="PF00072">
    <property type="entry name" value="Response_reg"/>
    <property type="match status" value="1"/>
</dbReference>
<feature type="domain" description="Response regulatory" evidence="2">
    <location>
        <begin position="3"/>
        <end position="118"/>
    </location>
</feature>
<gene>
    <name evidence="3" type="ORF">AKJ51_02310</name>
</gene>
<dbReference type="SMART" id="SM00448">
    <property type="entry name" value="REC"/>
    <property type="match status" value="1"/>
</dbReference>
<feature type="modified residue" description="4-aspartylphosphate" evidence="1">
    <location>
        <position position="53"/>
    </location>
</feature>
<evidence type="ECO:0000259" key="2">
    <source>
        <dbReference type="PROSITE" id="PS50110"/>
    </source>
</evidence>
<dbReference type="InterPro" id="IPR001789">
    <property type="entry name" value="Sig_transdc_resp-reg_receiver"/>
</dbReference>